<organism evidence="5 9">
    <name type="scientific">Streptococcus pseudopneumoniae</name>
    <dbReference type="NCBI Taxonomy" id="257758"/>
    <lineage>
        <taxon>Bacteria</taxon>
        <taxon>Bacillati</taxon>
        <taxon>Bacillota</taxon>
        <taxon>Bacilli</taxon>
        <taxon>Lactobacillales</taxon>
        <taxon>Streptococcaceae</taxon>
        <taxon>Streptococcus</taxon>
    </lineage>
</organism>
<dbReference type="GO" id="GO:0016779">
    <property type="term" value="F:nucleotidyltransferase activity"/>
    <property type="evidence" value="ECO:0007669"/>
    <property type="project" value="UniProtKB-KW"/>
</dbReference>
<dbReference type="EMBL" id="CMJT01000012">
    <property type="protein sequence ID" value="CKB05081.1"/>
    <property type="molecule type" value="Genomic_DNA"/>
</dbReference>
<evidence type="ECO:0000259" key="1">
    <source>
        <dbReference type="Pfam" id="PF00899"/>
    </source>
</evidence>
<reference evidence="3" key="1">
    <citation type="submission" date="2015-03" db="EMBL/GenBank/DDBJ databases">
        <authorList>
            <person name="Murphy D."/>
        </authorList>
    </citation>
    <scope>NUCLEOTIDE SEQUENCE [LARGE SCALE GENOMIC DNA]</scope>
    <source>
        <strain evidence="3">SMRU2248</strain>
    </source>
</reference>
<dbReference type="AlphaFoldDB" id="A0A3A4M1W1"/>
<keyword evidence="10" id="KW-1185">Reference proteome</keyword>
<evidence type="ECO:0000313" key="2">
    <source>
        <dbReference type="EMBL" id="CEY54845.1"/>
    </source>
</evidence>
<evidence type="ECO:0000313" key="10">
    <source>
        <dbReference type="Proteomes" id="UP000285038"/>
    </source>
</evidence>
<dbReference type="EMBL" id="RAHZ01000057">
    <property type="protein sequence ID" value="RJY07650.1"/>
    <property type="molecule type" value="Genomic_DNA"/>
</dbReference>
<evidence type="ECO:0000313" key="8">
    <source>
        <dbReference type="Proteomes" id="UP000048179"/>
    </source>
</evidence>
<dbReference type="EMBL" id="PTQV01000026">
    <property type="protein sequence ID" value="RJP83038.1"/>
    <property type="molecule type" value="Genomic_DNA"/>
</dbReference>
<dbReference type="Proteomes" id="UP000041827">
    <property type="component" value="Unassembled WGS sequence"/>
</dbReference>
<evidence type="ECO:0000313" key="5">
    <source>
        <dbReference type="EMBL" id="RJP83038.1"/>
    </source>
</evidence>
<evidence type="ECO:0000313" key="6">
    <source>
        <dbReference type="EMBL" id="RJY07650.1"/>
    </source>
</evidence>
<evidence type="ECO:0000313" key="3">
    <source>
        <dbReference type="EMBL" id="CKB05081.1"/>
    </source>
</evidence>
<dbReference type="Gene3D" id="3.40.50.720">
    <property type="entry name" value="NAD(P)-binding Rossmann-like Domain"/>
    <property type="match status" value="1"/>
</dbReference>
<dbReference type="RefSeq" id="WP_023936973.1">
    <property type="nucleotide sequence ID" value="NZ_CFGT01000001.1"/>
</dbReference>
<evidence type="ECO:0000313" key="7">
    <source>
        <dbReference type="Proteomes" id="UP000041827"/>
    </source>
</evidence>
<dbReference type="Proteomes" id="UP000285038">
    <property type="component" value="Unassembled WGS sequence"/>
</dbReference>
<sequence length="377" mass="43144">MKFYHPRIKEIYPVYKLHKNLFRIGLQIGITTEIKDDNNKMWNLVNILDGRPFQDILNIMLTKYDDLTEEDITGALELLDNEGVLEEAGEIQDIKERYHSNIYYFSRYLNSFQDSIATQKKIHQSTILLLGLGGGGSNILTLLAGLGPKKIKIVDFDIVEQSNLGRQFLYKEDDIGLSKVQIAHREVTKMNSDIEVETHNIRITSVSDLIPLLDDVDITICVIDEPQYDIQRIVNKAIVTKNIPCIFGASQVSRGRVYSVIPYQTGCFDCLNIYYTKIDTLFLEQFHGVRTITKTIPTIAYGPAIFQLTSAIVDETIRLLTQYTEPISLNHQYEINYENGASFTHDSWGRYLDECPTCGTGKEDDWEIFSKYGELKL</sequence>
<dbReference type="InterPro" id="IPR000594">
    <property type="entry name" value="ThiF_NAD_FAD-bd"/>
</dbReference>
<dbReference type="PANTHER" id="PTHR10953">
    <property type="entry name" value="UBIQUITIN-ACTIVATING ENZYME E1"/>
    <property type="match status" value="1"/>
</dbReference>
<accession>A0A3A4M1W1</accession>
<dbReference type="InterPro" id="IPR045886">
    <property type="entry name" value="ThiF/MoeB/HesA"/>
</dbReference>
<dbReference type="GO" id="GO:0004792">
    <property type="term" value="F:thiosulfate-cyanide sulfurtransferase activity"/>
    <property type="evidence" value="ECO:0007669"/>
    <property type="project" value="TreeGrafter"/>
</dbReference>
<gene>
    <name evidence="2" type="primary">moeZ_1</name>
    <name evidence="3" type="synonym">moeZ_3</name>
    <name evidence="5" type="ORF">C5O68_04600</name>
    <name evidence="6" type="ORF">D6867_09335</name>
    <name evidence="2" type="ORF">ERS020247_00075</name>
    <name evidence="3" type="ORF">ERS021757_01430</name>
    <name evidence="4" type="ORF">IAI20_05625</name>
</gene>
<protein>
    <submittedName>
        <fullName evidence="2 5">Molybdopterin biosynthesis protein</fullName>
    </submittedName>
    <submittedName>
        <fullName evidence="4">ThiF family adenylyltransferase</fullName>
    </submittedName>
</protein>
<evidence type="ECO:0000313" key="9">
    <source>
        <dbReference type="Proteomes" id="UP000266144"/>
    </source>
</evidence>
<feature type="domain" description="THIF-type NAD/FAD binding fold" evidence="1">
    <location>
        <begin position="117"/>
        <end position="340"/>
    </location>
</feature>
<dbReference type="Proteomes" id="UP000743672">
    <property type="component" value="Unassembled WGS sequence"/>
</dbReference>
<proteinExistence type="predicted"/>
<reference evidence="9" key="4">
    <citation type="submission" date="2018-02" db="EMBL/GenBank/DDBJ databases">
        <authorList>
            <person name="Handem S."/>
        </authorList>
    </citation>
    <scope>NUCLEOTIDE SEQUENCE [LARGE SCALE GENOMIC DNA]</scope>
    <source>
        <strain evidence="6 10">Spain2270</strain>
        <strain evidence="9">Spain939</strain>
    </source>
</reference>
<keyword evidence="4" id="KW-0808">Transferase</keyword>
<reference evidence="4" key="5">
    <citation type="journal article" date="2020" name="J. Clin. Microbiol.">
        <title>Streptococcus pseudopneumoniae: Use of whole genome sequences to validate methods used for identification.</title>
        <authorList>
            <person name="Jensen C.S."/>
            <person name="Iversen K.H."/>
            <person name="Dargis R."/>
            <person name="Shewmaker P."/>
            <person name="Rasmussen S."/>
            <person name="Christensen J.J."/>
            <person name="Nielsen X.C."/>
        </authorList>
    </citation>
    <scope>NUCLEOTIDE SEQUENCE</scope>
    <source>
        <strain evidence="4">256-03</strain>
    </source>
</reference>
<dbReference type="EMBL" id="JACSZI010000020">
    <property type="protein sequence ID" value="MBF9673584.1"/>
    <property type="molecule type" value="Genomic_DNA"/>
</dbReference>
<keyword evidence="4" id="KW-0548">Nucleotidyltransferase</keyword>
<reference evidence="5" key="3">
    <citation type="submission" date="2018-02" db="EMBL/GenBank/DDBJ databases">
        <authorList>
            <person name="Cohen D.B."/>
            <person name="Kent A.D."/>
        </authorList>
    </citation>
    <scope>NUCLEOTIDE SEQUENCE</scope>
    <source>
        <strain evidence="5">Spain939</strain>
    </source>
</reference>
<dbReference type="Proteomes" id="UP000266144">
    <property type="component" value="Unassembled WGS sequence"/>
</dbReference>
<dbReference type="Pfam" id="PF00899">
    <property type="entry name" value="ThiF"/>
    <property type="match status" value="1"/>
</dbReference>
<evidence type="ECO:0000313" key="4">
    <source>
        <dbReference type="EMBL" id="MBF9673584.1"/>
    </source>
</evidence>
<dbReference type="InterPro" id="IPR035985">
    <property type="entry name" value="Ubiquitin-activating_enz"/>
</dbReference>
<dbReference type="GO" id="GO:0008641">
    <property type="term" value="F:ubiquitin-like modifier activating enzyme activity"/>
    <property type="evidence" value="ECO:0007669"/>
    <property type="project" value="InterPro"/>
</dbReference>
<name>A0A3A4M1W1_9STRE</name>
<dbReference type="EMBL" id="CFGT01000001">
    <property type="protein sequence ID" value="CEY54845.1"/>
    <property type="molecule type" value="Genomic_DNA"/>
</dbReference>
<dbReference type="Proteomes" id="UP000048179">
    <property type="component" value="Unassembled WGS sequence"/>
</dbReference>
<dbReference type="GO" id="GO:0005737">
    <property type="term" value="C:cytoplasm"/>
    <property type="evidence" value="ECO:0007669"/>
    <property type="project" value="TreeGrafter"/>
</dbReference>
<reference evidence="7 8" key="2">
    <citation type="submission" date="2015-03" db="EMBL/GenBank/DDBJ databases">
        <authorList>
            <consortium name="Pathogen Informatics"/>
        </authorList>
    </citation>
    <scope>NUCLEOTIDE SEQUENCE [LARGE SCALE GENOMIC DNA]</scope>
    <source>
        <strain evidence="7">SMRU2248</strain>
        <strain evidence="2 8">SMRU737</strain>
    </source>
</reference>
<dbReference type="SUPFAM" id="SSF69572">
    <property type="entry name" value="Activating enzymes of the ubiquitin-like proteins"/>
    <property type="match status" value="1"/>
</dbReference>
<dbReference type="PANTHER" id="PTHR10953:SF102">
    <property type="entry name" value="ADENYLYLTRANSFERASE AND SULFURTRANSFERASE MOCS3"/>
    <property type="match status" value="1"/>
</dbReference>